<proteinExistence type="predicted"/>
<dbReference type="Proteomes" id="UP000824533">
    <property type="component" value="Linkage Group LG03"/>
</dbReference>
<keyword evidence="2" id="KW-1185">Reference proteome</keyword>
<comment type="caution">
    <text evidence="1">The sequence shown here is derived from an EMBL/GenBank/DDBJ whole genome shotgun (WGS) entry which is preliminary data.</text>
</comment>
<organism evidence="1 2">
    <name type="scientific">Dendrolimus kikuchii</name>
    <dbReference type="NCBI Taxonomy" id="765133"/>
    <lineage>
        <taxon>Eukaryota</taxon>
        <taxon>Metazoa</taxon>
        <taxon>Ecdysozoa</taxon>
        <taxon>Arthropoda</taxon>
        <taxon>Hexapoda</taxon>
        <taxon>Insecta</taxon>
        <taxon>Pterygota</taxon>
        <taxon>Neoptera</taxon>
        <taxon>Endopterygota</taxon>
        <taxon>Lepidoptera</taxon>
        <taxon>Glossata</taxon>
        <taxon>Ditrysia</taxon>
        <taxon>Bombycoidea</taxon>
        <taxon>Lasiocampidae</taxon>
        <taxon>Dendrolimus</taxon>
    </lineage>
</organism>
<dbReference type="EMBL" id="CM034389">
    <property type="protein sequence ID" value="KAJ0182198.1"/>
    <property type="molecule type" value="Genomic_DNA"/>
</dbReference>
<name>A0ACC1DE16_9NEOP</name>
<accession>A0ACC1DE16</accession>
<protein>
    <submittedName>
        <fullName evidence="1">Uncharacterized protein</fullName>
    </submittedName>
</protein>
<sequence>MKSERIVSILIGIIFSESQLVEALSDYEKVTKLKQAFDSIEIPVGEFKETATDDIEYKLGLGNEDVNLNISQLIVKYKYPVQEYKVVTEDGYILTIVRIPNSGPPVLLIPGLLCCGDQFIIAGPKSGLAYRLASEGYDVWLGNYRGTKYSREHVYLSPNSDNQYWNFSWHEVGFFDLPAIIDFVLNKTEHSDLIYAGHSQGTTSFFVLCSERPEYNKKIKFMVSLSTVAYMTHIKSPVGRVITLFVHEEEFLTDLIGQHEFLPSDIFTRTVTSLVCGKPLTAAIICNTLVFSACGFDYPQMNFTNLPVLFSHFPCGSSTKQIIHYAQLVESHAFRQYDNGKAGNKIKYGTEEPPSYDVSKITVPVAIFYSDNDWLSNFTDVKTLIDQMPNIVEVYNVPFKSFSHLDYLWARDLNELVNNKFLELVKKYT</sequence>
<evidence type="ECO:0000313" key="2">
    <source>
        <dbReference type="Proteomes" id="UP000824533"/>
    </source>
</evidence>
<evidence type="ECO:0000313" key="1">
    <source>
        <dbReference type="EMBL" id="KAJ0182198.1"/>
    </source>
</evidence>
<gene>
    <name evidence="1" type="ORF">K1T71_001567</name>
</gene>
<reference evidence="1 2" key="1">
    <citation type="journal article" date="2021" name="Front. Genet.">
        <title>Chromosome-Level Genome Assembly Reveals Significant Gene Expansion in the Toll and IMD Signaling Pathways of Dendrolimus kikuchii.</title>
        <authorList>
            <person name="Zhou J."/>
            <person name="Wu P."/>
            <person name="Xiong Z."/>
            <person name="Liu N."/>
            <person name="Zhao N."/>
            <person name="Ji M."/>
            <person name="Qiu Y."/>
            <person name="Yang B."/>
        </authorList>
    </citation>
    <scope>NUCLEOTIDE SEQUENCE [LARGE SCALE GENOMIC DNA]</scope>
    <source>
        <strain evidence="1">Ann1</strain>
    </source>
</reference>